<comment type="caution">
    <text evidence="2">The sequence shown here is derived from an EMBL/GenBank/DDBJ whole genome shotgun (WGS) entry which is preliminary data.</text>
</comment>
<dbReference type="InterPro" id="IPR002925">
    <property type="entry name" value="Dienelactn_hydro"/>
</dbReference>
<evidence type="ECO:0000313" key="3">
    <source>
        <dbReference type="Proteomes" id="UP000195162"/>
    </source>
</evidence>
<dbReference type="AlphaFoldDB" id="A0A242UA37"/>
<dbReference type="Gene3D" id="3.40.50.1820">
    <property type="entry name" value="alpha/beta hydrolase"/>
    <property type="match status" value="1"/>
</dbReference>
<proteinExistence type="predicted"/>
<dbReference type="Proteomes" id="UP000195162">
    <property type="component" value="Unassembled WGS sequence"/>
</dbReference>
<name>A0A242UA37_ACIPI</name>
<dbReference type="EMBL" id="NGIR01000001">
    <property type="protein sequence ID" value="OTU31314.1"/>
    <property type="molecule type" value="Genomic_DNA"/>
</dbReference>
<reference evidence="2 3" key="1">
    <citation type="submission" date="2017-05" db="EMBL/GenBank/DDBJ databases">
        <authorList>
            <person name="Song R."/>
            <person name="Chenine A.L."/>
            <person name="Ruprecht R.M."/>
        </authorList>
    </citation>
    <scope>NUCLEOTIDE SEQUENCE [LARGE SCALE GENOMIC DNA]</scope>
    <source>
        <strain evidence="2 3">ARLG1955</strain>
    </source>
</reference>
<dbReference type="SUPFAM" id="SSF53474">
    <property type="entry name" value="alpha/beta-Hydrolases"/>
    <property type="match status" value="1"/>
</dbReference>
<gene>
    <name evidence="2" type="ORF">CAT59_00010</name>
</gene>
<dbReference type="RefSeq" id="WP_086375719.1">
    <property type="nucleotide sequence ID" value="NZ_JADVOL010000018.1"/>
</dbReference>
<protein>
    <recommendedName>
        <fullName evidence="1">Dienelactone hydrolase domain-containing protein</fullName>
    </recommendedName>
</protein>
<feature type="domain" description="Dienelactone hydrolase" evidence="1">
    <location>
        <begin position="28"/>
        <end position="227"/>
    </location>
</feature>
<evidence type="ECO:0000313" key="2">
    <source>
        <dbReference type="EMBL" id="OTU31314.1"/>
    </source>
</evidence>
<dbReference type="InterPro" id="IPR051049">
    <property type="entry name" value="Dienelactone_hydrolase-like"/>
</dbReference>
<dbReference type="InterPro" id="IPR029058">
    <property type="entry name" value="AB_hydrolase_fold"/>
</dbReference>
<accession>A0A242UA37</accession>
<evidence type="ECO:0000259" key="1">
    <source>
        <dbReference type="Pfam" id="PF01738"/>
    </source>
</evidence>
<dbReference type="Pfam" id="PF01738">
    <property type="entry name" value="DLH"/>
    <property type="match status" value="1"/>
</dbReference>
<sequence length="229" mass="26744">MNISEFEVIYEQNKCLTLKRLSLGETQSGILLLPEIWGLNKHIYEVAEQYLVLGYEVFIPDIYWRQQENVCLDYDEESTKIARKLYANLDFNLTAEDLNQVIDFIFKLDKNYKLGVLGFCMGGTLTYLLHHKKIAAIVSYYGSKVREYLKQIELINCPTLFHVADNDHLITLHEIQELELLSLKNNKFKIYRYPLAGHGFNCPYRPNFSAAQARLAFERSSNFFIQHLS</sequence>
<organism evidence="2 3">
    <name type="scientific">Acinetobacter pittii</name>
    <name type="common">Acinetobacter genomosp. 3</name>
    <dbReference type="NCBI Taxonomy" id="48296"/>
    <lineage>
        <taxon>Bacteria</taxon>
        <taxon>Pseudomonadati</taxon>
        <taxon>Pseudomonadota</taxon>
        <taxon>Gammaproteobacteria</taxon>
        <taxon>Moraxellales</taxon>
        <taxon>Moraxellaceae</taxon>
        <taxon>Acinetobacter</taxon>
        <taxon>Acinetobacter calcoaceticus/baumannii complex</taxon>
    </lineage>
</organism>
<dbReference type="PANTHER" id="PTHR46623:SF6">
    <property type="entry name" value="ALPHA_BETA-HYDROLASES SUPERFAMILY PROTEIN"/>
    <property type="match status" value="1"/>
</dbReference>
<dbReference type="GO" id="GO:0016787">
    <property type="term" value="F:hydrolase activity"/>
    <property type="evidence" value="ECO:0007669"/>
    <property type="project" value="InterPro"/>
</dbReference>
<dbReference type="PANTHER" id="PTHR46623">
    <property type="entry name" value="CARBOXYMETHYLENEBUTENOLIDASE-RELATED"/>
    <property type="match status" value="1"/>
</dbReference>